<proteinExistence type="predicted"/>
<feature type="transmembrane region" description="Helical" evidence="5">
    <location>
        <begin position="21"/>
        <end position="41"/>
    </location>
</feature>
<keyword evidence="2" id="KW-0964">Secreted</keyword>
<dbReference type="Proteomes" id="UP000232149">
    <property type="component" value="Unassembled WGS sequence"/>
</dbReference>
<evidence type="ECO:0000259" key="6">
    <source>
        <dbReference type="Pfam" id="PF25023"/>
    </source>
</evidence>
<gene>
    <name evidence="7" type="ORF">CH376_16590</name>
</gene>
<dbReference type="InterPro" id="IPR028994">
    <property type="entry name" value="Integrin_alpha_N"/>
</dbReference>
<dbReference type="SUPFAM" id="SSF69318">
    <property type="entry name" value="Integrin alpha N-terminal domain"/>
    <property type="match status" value="2"/>
</dbReference>
<feature type="transmembrane region" description="Helical" evidence="5">
    <location>
        <begin position="2205"/>
        <end position="2230"/>
    </location>
</feature>
<evidence type="ECO:0000256" key="5">
    <source>
        <dbReference type="SAM" id="Phobius"/>
    </source>
</evidence>
<dbReference type="Pfam" id="PF25023">
    <property type="entry name" value="TEN_YD-shell"/>
    <property type="match status" value="1"/>
</dbReference>
<name>A0ABX4NVL2_9LEPT</name>
<dbReference type="InterPro" id="IPR022385">
    <property type="entry name" value="Rhs_assc_core"/>
</dbReference>
<dbReference type="InterPro" id="IPR056823">
    <property type="entry name" value="TEN-like_YD-shell"/>
</dbReference>
<dbReference type="InterPro" id="IPR031325">
    <property type="entry name" value="RHS_repeat"/>
</dbReference>
<feature type="transmembrane region" description="Helical" evidence="5">
    <location>
        <begin position="2172"/>
        <end position="2193"/>
    </location>
</feature>
<dbReference type="NCBIfam" id="TIGR03696">
    <property type="entry name" value="Rhs_assc_core"/>
    <property type="match status" value="1"/>
</dbReference>
<dbReference type="InterPro" id="IPR050708">
    <property type="entry name" value="T6SS_VgrG/RHS"/>
</dbReference>
<keyword evidence="5" id="KW-0812">Transmembrane</keyword>
<dbReference type="EMBL" id="NPDU01000049">
    <property type="protein sequence ID" value="PJZ60806.1"/>
    <property type="molecule type" value="Genomic_DNA"/>
</dbReference>
<keyword evidence="4" id="KW-0843">Virulence</keyword>
<reference evidence="7 8" key="1">
    <citation type="submission" date="2017-07" db="EMBL/GenBank/DDBJ databases">
        <title>Leptospira spp. isolated from tropical soils.</title>
        <authorList>
            <person name="Thibeaux R."/>
            <person name="Iraola G."/>
            <person name="Ferres I."/>
            <person name="Bierque E."/>
            <person name="Girault D."/>
            <person name="Soupe-Gilbert M.-E."/>
            <person name="Picardeau M."/>
            <person name="Goarant C."/>
        </authorList>
    </citation>
    <scope>NUCLEOTIDE SEQUENCE [LARGE SCALE GENOMIC DNA]</scope>
    <source>
        <strain evidence="7 8">FH2-B-D1</strain>
    </source>
</reference>
<evidence type="ECO:0000256" key="2">
    <source>
        <dbReference type="ARBA" id="ARBA00022525"/>
    </source>
</evidence>
<dbReference type="Pfam" id="PF05593">
    <property type="entry name" value="RHS_repeat"/>
    <property type="match status" value="2"/>
</dbReference>
<keyword evidence="3" id="KW-0677">Repeat</keyword>
<dbReference type="PANTHER" id="PTHR32305:SF15">
    <property type="entry name" value="PROTEIN RHSA-RELATED"/>
    <property type="match status" value="1"/>
</dbReference>
<evidence type="ECO:0000313" key="7">
    <source>
        <dbReference type="EMBL" id="PJZ60806.1"/>
    </source>
</evidence>
<accession>A0ABX4NVL2</accession>
<organism evidence="7 8">
    <name type="scientific">Leptospira adleri</name>
    <dbReference type="NCBI Taxonomy" id="2023186"/>
    <lineage>
        <taxon>Bacteria</taxon>
        <taxon>Pseudomonadati</taxon>
        <taxon>Spirochaetota</taxon>
        <taxon>Spirochaetia</taxon>
        <taxon>Leptospirales</taxon>
        <taxon>Leptospiraceae</taxon>
        <taxon>Leptospira</taxon>
    </lineage>
</organism>
<feature type="transmembrane region" description="Helical" evidence="5">
    <location>
        <begin position="2341"/>
        <end position="2360"/>
    </location>
</feature>
<dbReference type="PANTHER" id="PTHR32305">
    <property type="match status" value="1"/>
</dbReference>
<keyword evidence="5" id="KW-1133">Transmembrane helix</keyword>
<dbReference type="Pfam" id="PF03534">
    <property type="entry name" value="SpvB"/>
    <property type="match status" value="1"/>
</dbReference>
<evidence type="ECO:0000256" key="4">
    <source>
        <dbReference type="ARBA" id="ARBA00023026"/>
    </source>
</evidence>
<evidence type="ECO:0000256" key="3">
    <source>
        <dbReference type="ARBA" id="ARBA00022737"/>
    </source>
</evidence>
<evidence type="ECO:0000313" key="8">
    <source>
        <dbReference type="Proteomes" id="UP000232149"/>
    </source>
</evidence>
<keyword evidence="8" id="KW-1185">Reference proteome</keyword>
<dbReference type="Gene3D" id="2.180.10.10">
    <property type="entry name" value="RHS repeat-associated core"/>
    <property type="match status" value="3"/>
</dbReference>
<comment type="caution">
    <text evidence="7">The sequence shown here is derived from an EMBL/GenBank/DDBJ whole genome shotgun (WGS) entry which is preliminary data.</text>
</comment>
<dbReference type="InterPro" id="IPR006530">
    <property type="entry name" value="YD"/>
</dbReference>
<feature type="transmembrane region" description="Helical" evidence="5">
    <location>
        <begin position="1891"/>
        <end position="1910"/>
    </location>
</feature>
<keyword evidence="5" id="KW-0472">Membrane</keyword>
<dbReference type="RefSeq" id="WP_100788209.1">
    <property type="nucleotide sequence ID" value="NZ_NPDU01000049.1"/>
</dbReference>
<feature type="domain" description="Teneurin-like YD-shell" evidence="6">
    <location>
        <begin position="1666"/>
        <end position="1799"/>
    </location>
</feature>
<sequence>MLLKNTLILISNVGFHFRKSVLGILSIIILSIPTMGFLSLFTSNEESTIPFPIPEITVDSLGKASASIEIPLPPATADLKPTISLNYNSGAGNGLVGIGWELGAIETIIRDPAYGVQLNANDHFLSSTVGQLTYSSSNAPYYYSRRESFHRFEPVFDGSCTGGPCGWIEKLPDGITHYYGVADSSGDDFNSKIKAEGTNVVKIWALNRVRDRHGNGYDIRYLSSSLTNQYSPIPYQITYNQGAVLVEFEYENRNDNFSNFAIGGRYRLNSRLSGIQVSFQNSTVDQWDLSYSYSSNQQSQLTTISKTNYDPLNLSYTTGNLSFNSGIDHTTKSFLGLDFNAYYKPSDNGACSGSVNTCLATAFGANPLAALFCAFVIADQSVNCNRGIEKNYTTFVDVTGDERPDFVRLSPAGYQAIDPNLPPSNLLSYALAKIVVNPTSVSGTSVQVGSGTFESPAFRYTEATKIIPGDINGDGRMDFYIVEDYDLNLKLAISTGSGFNLVVTNIPTVMPRPDKQRWFYLRPDQNSYQFVSDMNGDARADFIQNVGGNLIVYFSNGNTLNTGSSNVISSSVYGVYGQSGQAFIDIDGNGIGDFIRFNNIDNPSTRELRYTLFDENGNAIARSFRAVQNNGKDGNAFFVDLNGDALVDFVSVTPSGALSVYLFDGKNFSSSPYQVGMNGVHPIEDSTQYMSPATANPYLLDVKRDGGPLDKLIETNLQFGQEEITIYLHDNSSQFTESFSVVAHLPDNVYTGDAPSTTYDIDKDGQNETIYIHFYYNVFNQQVMALRIHFTGDNTDYEQSLDANAIYTASTFAEQPNYPALTTSLYDSWRLSKTFAEVNGDGLVDFIWFDGSTIRISYGVQTGDNIGYNSNGDAQISASSFYTAMDLNRDGKADLIGIDSARNEIFNVVNFLSVNSDTAVSMTGVIHYYSKVFPEPIGLLKTVNNGIGQKSKTISYLNSFEISGAIAPNANSYPVIPYDSADVLTRSVISDYSGNETSITCFNYLNHRYFSGIRDVRRNLGFEKITSNTSLNYAPLNCSDPNPLRTNEKYAIQNGTYETDGIVFRNIDYYLGTIISDDRSIYSSVSSPFGTKFAQLNQSIQNTYQGGVLITSQNTSYSYGDLYGNPTLITETLGSNTVTTQVSYLNDPANWILGSPLLQRKISNGLLVQDRFLTYYSNSDVSSIQDFPGKPEYSVQSFSVYDSYGNPLSIRDGNNNLMSFQYDPVVNKFPIQITNSLGQIILKEYDLSKALETKMTDPNGAVTIQNYDKFGRPNETILPGESSWSNRIIYDKTGQPGQTIQKLTNDSQNGDLVTKEFYDTLGRTIRKETPVDGGRILVSTSEYNSDGSLKRKSKPYIEGFDSIYFMDYIYNGPDGRLSQVNHPDGRVETISETSFVKTVVIQSGGVEIHREKVSLNDLGQATSKEIQSTQSFSYSYDPAGRLSQITDPAGDTTQFYYDLFGRKIKQTDQNSGTILYSYDAVGNLTQTIDARGVALNYSYDSFNRVIAVTGPHPDSSVVYEYDTAPNGKGRVTRVQDATGNTSFEYDIRGRTVKSIKQIDDLIFVERAAFDSLDRVQDYTYPDGSIIHNRYSKAGYLTGITMDVPDHGSFGYPIVSYEGPTLDGSGEIQILRKLGNGVQTAINVDPLFKRVKEYKTTLPNAFEQENIAYDYDPSGNISQITDRNRPDRSQTFIYDNFHRVTQATGKYGTENYQYTSNGNLTRKGSATFQYSNSSHSQAVTSMNSPSTGTLSYTYDPAGNMISRKGDTLSYNDIGKLSAYQSSSLGNTFNSYDYSGNRVKRTEDIKGTVLFQLDGSYEVLRTPGNGETHTLYIKGTSGETVAQFSRNDATLISSFETSDWNQIASNKIREIKDRTISGLLAMMIKIGNHPDDFNKTVFVFFVVVCTGLPLFLSRIKTQTSKPRWILKVTPILLLSFGSFAGGCSGILSGGGSGTPPWAIFAGGIPVSVPSINSPSASSGGSGGVGGLTVPGMYFYHPDHLGSASMLTDGSGNPISGGEMPGSSHVSYKPYGEILRTDSAGPDIFRYKYTGQEEESYTGLYNYGARFYDPELGRFIQADTVASGNVQSGMNRYMYVEGSPTNFVDPSGHNKYIHMFNQIVRNMVGADNKDMISNIKKDVVKAFANSDNPLFSLAGNSYIKSQNKKHIREAKRQQFINTGIAVVIAIASYGAGTAILAGENALTLGGLLAGFVATTSAGYAIGSTVGYAVGGYVHEYNIGSWDDRGALQGAYLGSLLGMAIGSYFGMDLAEEFVHARIAELKNSASTMDLADEWLKESELYFGGSKSPFSDNYFPGLFKMTNYEIATVSYIKGLATGDRYATTDFVLATIGFLTPFSGLSYSTYLKLKDKEKFYNNLRPIR</sequence>
<dbReference type="NCBIfam" id="TIGR01643">
    <property type="entry name" value="YD_repeat_2x"/>
    <property type="match status" value="2"/>
</dbReference>
<dbReference type="InterPro" id="IPR003284">
    <property type="entry name" value="Sal_SpvB"/>
</dbReference>
<evidence type="ECO:0000256" key="1">
    <source>
        <dbReference type="ARBA" id="ARBA00004613"/>
    </source>
</evidence>
<feature type="transmembrane region" description="Helical" evidence="5">
    <location>
        <begin position="2242"/>
        <end position="2263"/>
    </location>
</feature>
<protein>
    <recommendedName>
        <fullName evidence="6">Teneurin-like YD-shell domain-containing protein</fullName>
    </recommendedName>
</protein>
<comment type="subcellular location">
    <subcellularLocation>
        <location evidence="1">Secreted</location>
    </subcellularLocation>
</comment>